<organism evidence="2 3">
    <name type="scientific">Pseudomonas viridiflava</name>
    <name type="common">Phytomonas viridiflava</name>
    <dbReference type="NCBI Taxonomy" id="33069"/>
    <lineage>
        <taxon>Bacteria</taxon>
        <taxon>Pseudomonadati</taxon>
        <taxon>Pseudomonadota</taxon>
        <taxon>Gammaproteobacteria</taxon>
        <taxon>Pseudomonadales</taxon>
        <taxon>Pseudomonadaceae</taxon>
        <taxon>Pseudomonas</taxon>
    </lineage>
</organism>
<accession>A0A1Y6JFP2</accession>
<dbReference type="AlphaFoldDB" id="A0A1Y6JFP2"/>
<proteinExistence type="predicted"/>
<dbReference type="EMBL" id="LT855380">
    <property type="protein sequence ID" value="SMS07871.1"/>
    <property type="molecule type" value="Genomic_DNA"/>
</dbReference>
<dbReference type="RefSeq" id="WP_004886840.1">
    <property type="nucleotide sequence ID" value="NZ_CP077719.1"/>
</dbReference>
<dbReference type="EMBL" id="JAZEIP010000043">
    <property type="protein sequence ID" value="MEE4042419.1"/>
    <property type="molecule type" value="Genomic_DNA"/>
</dbReference>
<dbReference type="OrthoDB" id="5699564at2"/>
<evidence type="ECO:0000313" key="1">
    <source>
        <dbReference type="EMBL" id="MEE4042419.1"/>
    </source>
</evidence>
<dbReference type="Proteomes" id="UP000196842">
    <property type="component" value="Chromosome I"/>
</dbReference>
<reference evidence="2 3" key="1">
    <citation type="submission" date="2017-05" db="EMBL/GenBank/DDBJ databases">
        <authorList>
            <person name="Song R."/>
            <person name="Chenine A.L."/>
            <person name="Ruprecht R.M."/>
        </authorList>
    </citation>
    <scope>NUCLEOTIDE SEQUENCE [LARGE SCALE GENOMIC DNA]</scope>
    <source>
        <strain evidence="2 3">CFBP 1590</strain>
    </source>
</reference>
<dbReference type="Proteomes" id="UP001343600">
    <property type="component" value="Unassembled WGS sequence"/>
</dbReference>
<protein>
    <submittedName>
        <fullName evidence="2">Uncharacterized protein</fullName>
    </submittedName>
</protein>
<evidence type="ECO:0000313" key="2">
    <source>
        <dbReference type="EMBL" id="SMS07871.1"/>
    </source>
</evidence>
<gene>
    <name evidence="2" type="ORF">CFBP1590_0286</name>
    <name evidence="1" type="ORF">V2I87_20200</name>
</gene>
<reference evidence="1 4" key="2">
    <citation type="submission" date="2024-01" db="EMBL/GenBank/DDBJ databases">
        <title>Characterization of Pseudomonas viridiflava in Georgia, USA.</title>
        <authorList>
            <person name="Zhao M."/>
            <person name="Dutta B."/>
        </authorList>
    </citation>
    <scope>NUCLEOTIDE SEQUENCE [LARGE SCALE GENOMIC DNA]</scope>
    <source>
        <strain evidence="1 4">21GA0539</strain>
    </source>
</reference>
<keyword evidence="4" id="KW-1185">Reference proteome</keyword>
<evidence type="ECO:0000313" key="4">
    <source>
        <dbReference type="Proteomes" id="UP001343600"/>
    </source>
</evidence>
<dbReference type="KEGG" id="pvd:CFBP1590_0286"/>
<evidence type="ECO:0000313" key="3">
    <source>
        <dbReference type="Proteomes" id="UP000196842"/>
    </source>
</evidence>
<dbReference type="GeneID" id="47761946"/>
<sequence length="221" mass="25646">MSNELPTSATRLWVGQPSVFGSLEVEPNGSITYVYDRDLNRNVWRYFKPSDSVSYRCESRNIRVGAQAYKWQKGRTYTLNWKSKLPKIDSAYGDFVIFQWKSYPGGLQNYPLLMTAVRDEVILRFVDRGEVWKTVWTTKTQDNVWNSYSLTLHLSDIDSEGWFSLNYNGVDQLLDGKSRYAGRTMDGANEPKWGVYNRDKPEHEMEQLVADLEVLELQSVT</sequence>
<name>A0A1Y6JFP2_PSEVI</name>